<name>A0ABD0LPJ8_9CAEN</name>
<dbReference type="AlphaFoldDB" id="A0ABD0LPJ8"/>
<evidence type="ECO:0000313" key="2">
    <source>
        <dbReference type="Proteomes" id="UP001519460"/>
    </source>
</evidence>
<dbReference type="Proteomes" id="UP001519460">
    <property type="component" value="Unassembled WGS sequence"/>
</dbReference>
<evidence type="ECO:0000313" key="1">
    <source>
        <dbReference type="EMBL" id="KAK7501401.1"/>
    </source>
</evidence>
<sequence length="78" mass="8519">MHRRSVSLAGTKSQTILPEWTEIEKGPRCGQIAVNDCAGDKERERKEEKVESGVERFAKSANLCVSCLPLCLAASADI</sequence>
<keyword evidence="2" id="KW-1185">Reference proteome</keyword>
<proteinExistence type="predicted"/>
<reference evidence="1 2" key="1">
    <citation type="journal article" date="2023" name="Sci. Data">
        <title>Genome assembly of the Korean intertidal mud-creeper Batillaria attramentaria.</title>
        <authorList>
            <person name="Patra A.K."/>
            <person name="Ho P.T."/>
            <person name="Jun S."/>
            <person name="Lee S.J."/>
            <person name="Kim Y."/>
            <person name="Won Y.J."/>
        </authorList>
    </citation>
    <scope>NUCLEOTIDE SEQUENCE [LARGE SCALE GENOMIC DNA]</scope>
    <source>
        <strain evidence="1">Wonlab-2016</strain>
    </source>
</reference>
<dbReference type="EMBL" id="JACVVK020000031">
    <property type="protein sequence ID" value="KAK7501401.1"/>
    <property type="molecule type" value="Genomic_DNA"/>
</dbReference>
<protein>
    <submittedName>
        <fullName evidence="1">Uncharacterized protein</fullName>
    </submittedName>
</protein>
<comment type="caution">
    <text evidence="1">The sequence shown here is derived from an EMBL/GenBank/DDBJ whole genome shotgun (WGS) entry which is preliminary data.</text>
</comment>
<organism evidence="1 2">
    <name type="scientific">Batillaria attramentaria</name>
    <dbReference type="NCBI Taxonomy" id="370345"/>
    <lineage>
        <taxon>Eukaryota</taxon>
        <taxon>Metazoa</taxon>
        <taxon>Spiralia</taxon>
        <taxon>Lophotrochozoa</taxon>
        <taxon>Mollusca</taxon>
        <taxon>Gastropoda</taxon>
        <taxon>Caenogastropoda</taxon>
        <taxon>Sorbeoconcha</taxon>
        <taxon>Cerithioidea</taxon>
        <taxon>Batillariidae</taxon>
        <taxon>Batillaria</taxon>
    </lineage>
</organism>
<gene>
    <name evidence="1" type="ORF">BaRGS_00007205</name>
</gene>
<accession>A0ABD0LPJ8</accession>